<keyword evidence="2" id="KW-1185">Reference proteome</keyword>
<comment type="caution">
    <text evidence="1">The sequence shown here is derived from an EMBL/GenBank/DDBJ whole genome shotgun (WGS) entry which is preliminary data.</text>
</comment>
<organism evidence="1 2">
    <name type="scientific">Natrialba chahannaoensis JCM 10990</name>
    <dbReference type="NCBI Taxonomy" id="1227492"/>
    <lineage>
        <taxon>Archaea</taxon>
        <taxon>Methanobacteriati</taxon>
        <taxon>Methanobacteriota</taxon>
        <taxon>Stenosarchaea group</taxon>
        <taxon>Halobacteria</taxon>
        <taxon>Halobacteriales</taxon>
        <taxon>Natrialbaceae</taxon>
        <taxon>Natrialba</taxon>
    </lineage>
</organism>
<proteinExistence type="predicted"/>
<dbReference type="Proteomes" id="UP000011693">
    <property type="component" value="Unassembled WGS sequence"/>
</dbReference>
<dbReference type="AlphaFoldDB" id="M0AVS9"/>
<name>M0AVS9_9EURY</name>
<dbReference type="EMBL" id="AOIN01000040">
    <property type="protein sequence ID" value="ELZ02058.1"/>
    <property type="molecule type" value="Genomic_DNA"/>
</dbReference>
<evidence type="ECO:0000313" key="1">
    <source>
        <dbReference type="EMBL" id="ELZ02058.1"/>
    </source>
</evidence>
<sequence length="78" mass="9326">MLMRLPLYNILRRKKTSVFNYRWTKTAHENNRNCQMKYTTCLFLMKKSLSDTADLMTEMTDLVTIQKMRHAFVNNSMG</sequence>
<evidence type="ECO:0000313" key="2">
    <source>
        <dbReference type="Proteomes" id="UP000011693"/>
    </source>
</evidence>
<reference evidence="1 2" key="1">
    <citation type="journal article" date="2014" name="PLoS Genet.">
        <title>Phylogenetically driven sequencing of extremely halophilic archaea reveals strategies for static and dynamic osmo-response.</title>
        <authorList>
            <person name="Becker E.A."/>
            <person name="Seitzer P.M."/>
            <person name="Tritt A."/>
            <person name="Larsen D."/>
            <person name="Krusor M."/>
            <person name="Yao A.I."/>
            <person name="Wu D."/>
            <person name="Madern D."/>
            <person name="Eisen J.A."/>
            <person name="Darling A.E."/>
            <person name="Facciotti M.T."/>
        </authorList>
    </citation>
    <scope>NUCLEOTIDE SEQUENCE [LARGE SCALE GENOMIC DNA]</scope>
    <source>
        <strain evidence="1 2">JCM 10990</strain>
    </source>
</reference>
<protein>
    <submittedName>
        <fullName evidence="1">Uncharacterized protein</fullName>
    </submittedName>
</protein>
<gene>
    <name evidence="1" type="ORF">C482_05651</name>
</gene>
<accession>M0AVS9</accession>